<keyword evidence="2" id="KW-1185">Reference proteome</keyword>
<comment type="caution">
    <text evidence="1">The sequence shown here is derived from an EMBL/GenBank/DDBJ whole genome shotgun (WGS) entry which is preliminary data.</text>
</comment>
<dbReference type="EMBL" id="QQBC01000002">
    <property type="protein sequence ID" value="RDI68014.1"/>
    <property type="molecule type" value="Genomic_DNA"/>
</dbReference>
<reference evidence="1 2" key="1">
    <citation type="submission" date="2018-07" db="EMBL/GenBank/DDBJ databases">
        <title>Genomic Encyclopedia of Type Strains, Phase IV (KMG-IV): sequencing the most valuable type-strain genomes for metagenomic binning, comparative biology and taxonomic classification.</title>
        <authorList>
            <person name="Goeker M."/>
        </authorList>
    </citation>
    <scope>NUCLEOTIDE SEQUENCE [LARGE SCALE GENOMIC DNA]</scope>
    <source>
        <strain evidence="1 2">DSM 44290</strain>
    </source>
</reference>
<name>A0A370IEY6_9NOCA</name>
<sequence length="143" mass="15334">MARTKDRLRHRKTIELDVPAHPSQVPFLRAVAETVTQSVDCGIDDIADAPSVLAAAALMLMEDAPVGAIVNCRIVCDGSEFHARLESLSRTGATLENGRFDWHTAGTTTSWVVGWQGAFDCAAGAYPVALEFGMGPGRSHRRG</sequence>
<accession>A0A370IEY6</accession>
<protein>
    <submittedName>
        <fullName evidence="1">Uncharacterized protein</fullName>
    </submittedName>
</protein>
<dbReference type="Proteomes" id="UP000254869">
    <property type="component" value="Unassembled WGS sequence"/>
</dbReference>
<organism evidence="1 2">
    <name type="scientific">Nocardia pseudobrasiliensis</name>
    <dbReference type="NCBI Taxonomy" id="45979"/>
    <lineage>
        <taxon>Bacteria</taxon>
        <taxon>Bacillati</taxon>
        <taxon>Actinomycetota</taxon>
        <taxon>Actinomycetes</taxon>
        <taxon>Mycobacteriales</taxon>
        <taxon>Nocardiaceae</taxon>
        <taxon>Nocardia</taxon>
    </lineage>
</organism>
<dbReference type="RefSeq" id="WP_067992439.1">
    <property type="nucleotide sequence ID" value="NZ_QQBC01000002.1"/>
</dbReference>
<evidence type="ECO:0000313" key="2">
    <source>
        <dbReference type="Proteomes" id="UP000254869"/>
    </source>
</evidence>
<proteinExistence type="predicted"/>
<gene>
    <name evidence="1" type="ORF">DFR76_102415</name>
</gene>
<dbReference type="AlphaFoldDB" id="A0A370IEY6"/>
<evidence type="ECO:0000313" key="1">
    <source>
        <dbReference type="EMBL" id="RDI68014.1"/>
    </source>
</evidence>